<dbReference type="Proteomes" id="UP000325313">
    <property type="component" value="Unassembled WGS sequence"/>
</dbReference>
<dbReference type="EMBL" id="VDEP01000204">
    <property type="protein sequence ID" value="KAA1124373.1"/>
    <property type="molecule type" value="Genomic_DNA"/>
</dbReference>
<comment type="caution">
    <text evidence="1">The sequence shown here is derived from an EMBL/GenBank/DDBJ whole genome shotgun (WGS) entry which is preliminary data.</text>
</comment>
<evidence type="ECO:0000313" key="2">
    <source>
        <dbReference type="Proteomes" id="UP000325313"/>
    </source>
</evidence>
<gene>
    <name evidence="1" type="ORF">PGTUg99_029478</name>
</gene>
<dbReference type="AlphaFoldDB" id="A0A5B0RHF3"/>
<dbReference type="PANTHER" id="PTHR33069">
    <property type="entry name" value="CHROMOSOME 7, WHOLE GENOME SHOTGUN SEQUENCE-RELATED"/>
    <property type="match status" value="1"/>
</dbReference>
<proteinExistence type="predicted"/>
<organism evidence="1 2">
    <name type="scientific">Puccinia graminis f. sp. tritici</name>
    <dbReference type="NCBI Taxonomy" id="56615"/>
    <lineage>
        <taxon>Eukaryota</taxon>
        <taxon>Fungi</taxon>
        <taxon>Dikarya</taxon>
        <taxon>Basidiomycota</taxon>
        <taxon>Pucciniomycotina</taxon>
        <taxon>Pucciniomycetes</taxon>
        <taxon>Pucciniales</taxon>
        <taxon>Pucciniaceae</taxon>
        <taxon>Puccinia</taxon>
    </lineage>
</organism>
<reference evidence="1 2" key="1">
    <citation type="submission" date="2019-05" db="EMBL/GenBank/DDBJ databases">
        <title>Emergence of the Ug99 lineage of the wheat stem rust pathogen through somatic hybridization.</title>
        <authorList>
            <person name="Li F."/>
            <person name="Upadhyaya N.M."/>
            <person name="Sperschneider J."/>
            <person name="Matny O."/>
            <person name="Nguyen-Phuc H."/>
            <person name="Mago R."/>
            <person name="Raley C."/>
            <person name="Miller M.E."/>
            <person name="Silverstein K.A.T."/>
            <person name="Henningsen E."/>
            <person name="Hirsch C.D."/>
            <person name="Visser B."/>
            <person name="Pretorius Z.A."/>
            <person name="Steffenson B.J."/>
            <person name="Schwessinger B."/>
            <person name="Dodds P.N."/>
            <person name="Figueroa M."/>
        </authorList>
    </citation>
    <scope>NUCLEOTIDE SEQUENCE [LARGE SCALE GENOMIC DNA]</scope>
    <source>
        <strain evidence="1 2">Ug99</strain>
    </source>
</reference>
<sequence>MSARQTAPALAAELSKLIRLCRHRARESNSQEEQEVSPEADLKTRLENLNRVETTVLPAISGLVTELLEVLDLPAKDSVSPQPKLGEALEIVPRFTSLVEDLARSVLPPDYSNPEICRLIDQNYRQLHQFKSHYLKKTVTEFMKDDLPSLFVESSSFVSHGQYYDYPFKPLDRSNAPQHAGAAGRIQIMIPRILNIIRGSNFDIIQSMWTHCQVMLGHYMSYIQVCINFTNNLDPARTEPDYAPHIPAVLELLDQTMVLLKMCRLFSRKIGSTRLFKFAEGMSSAALESFSAVSEKFENHVFGLIGYMHSVADGEEKLSWDLKPDVERIIHDVNFSLDFIRSNMVPSYPPQTVDEVMDHLFGTFSENFFPFLDRHVARLTQFQAEG</sequence>
<accession>A0A5B0RHF3</accession>
<protein>
    <submittedName>
        <fullName evidence="1">Uncharacterized protein</fullName>
    </submittedName>
</protein>
<evidence type="ECO:0000313" key="1">
    <source>
        <dbReference type="EMBL" id="KAA1124373.1"/>
    </source>
</evidence>
<dbReference type="PANTHER" id="PTHR33069:SF3">
    <property type="entry name" value="DYNEIN HEAVY CHAIN TAIL DOMAIN-CONTAINING PROTEIN"/>
    <property type="match status" value="1"/>
</dbReference>
<name>A0A5B0RHF3_PUCGR</name>